<evidence type="ECO:0000256" key="1">
    <source>
        <dbReference type="PROSITE-ProRule" id="PRU00285"/>
    </source>
</evidence>
<evidence type="ECO:0000313" key="4">
    <source>
        <dbReference type="EMBL" id="CAD5210023.1"/>
    </source>
</evidence>
<dbReference type="SUPFAM" id="SSF49764">
    <property type="entry name" value="HSP20-like chaperones"/>
    <property type="match status" value="1"/>
</dbReference>
<keyword evidence="5" id="KW-1185">Reference proteome</keyword>
<dbReference type="Proteomes" id="UP000783686">
    <property type="component" value="Unassembled WGS sequence"/>
</dbReference>
<protein>
    <recommendedName>
        <fullName evidence="3">SHSP domain-containing protein</fullName>
    </recommendedName>
</protein>
<dbReference type="GO" id="GO:0005737">
    <property type="term" value="C:cytoplasm"/>
    <property type="evidence" value="ECO:0007669"/>
    <property type="project" value="TreeGrafter"/>
</dbReference>
<proteinExistence type="inferred from homology"/>
<comment type="caution">
    <text evidence="4">The sequence shown here is derived from an EMBL/GenBank/DDBJ whole genome shotgun (WGS) entry which is preliminary data.</text>
</comment>
<dbReference type="GO" id="GO:0042026">
    <property type="term" value="P:protein refolding"/>
    <property type="evidence" value="ECO:0007669"/>
    <property type="project" value="TreeGrafter"/>
</dbReference>
<dbReference type="GO" id="GO:0051082">
    <property type="term" value="F:unfolded protein binding"/>
    <property type="evidence" value="ECO:0007669"/>
    <property type="project" value="TreeGrafter"/>
</dbReference>
<sequence length="141" mass="16298">MSLLLFDPFRSNAGYHLSPFQGLLGELQRMERELGQWDYTDGFAYTCNVQGFRPEEIEVHHEGDSVTISAHHKQSGRHEHYEKSLKRTIRIPEGFNKDHVQCDINEKGELIVKVPKLAEANKPEKRSIPINFKQSKPVENK</sequence>
<dbReference type="GO" id="GO:0005634">
    <property type="term" value="C:nucleus"/>
    <property type="evidence" value="ECO:0007669"/>
    <property type="project" value="TreeGrafter"/>
</dbReference>
<comment type="similarity">
    <text evidence="1 2">Belongs to the small heat shock protein (HSP20) family.</text>
</comment>
<dbReference type="OrthoDB" id="1431247at2759"/>
<dbReference type="InterPro" id="IPR002068">
    <property type="entry name" value="A-crystallin/Hsp20_dom"/>
</dbReference>
<dbReference type="PROSITE" id="PS01031">
    <property type="entry name" value="SHSP"/>
    <property type="match status" value="1"/>
</dbReference>
<dbReference type="InterPro" id="IPR001436">
    <property type="entry name" value="Alpha-crystallin/sHSP_animal"/>
</dbReference>
<evidence type="ECO:0000313" key="5">
    <source>
        <dbReference type="Proteomes" id="UP000614601"/>
    </source>
</evidence>
<dbReference type="EMBL" id="CAJFDH010000002">
    <property type="protein sequence ID" value="CAD5210023.1"/>
    <property type="molecule type" value="Genomic_DNA"/>
</dbReference>
<dbReference type="Proteomes" id="UP000614601">
    <property type="component" value="Unassembled WGS sequence"/>
</dbReference>
<evidence type="ECO:0000256" key="2">
    <source>
        <dbReference type="RuleBase" id="RU003616"/>
    </source>
</evidence>
<organism evidence="4 5">
    <name type="scientific">Bursaphelenchus okinawaensis</name>
    <dbReference type="NCBI Taxonomy" id="465554"/>
    <lineage>
        <taxon>Eukaryota</taxon>
        <taxon>Metazoa</taxon>
        <taxon>Ecdysozoa</taxon>
        <taxon>Nematoda</taxon>
        <taxon>Chromadorea</taxon>
        <taxon>Rhabditida</taxon>
        <taxon>Tylenchina</taxon>
        <taxon>Tylenchomorpha</taxon>
        <taxon>Aphelenchoidea</taxon>
        <taxon>Aphelenchoididae</taxon>
        <taxon>Bursaphelenchus</taxon>
    </lineage>
</organism>
<gene>
    <name evidence="4" type="ORF">BOKJ2_LOCUS2980</name>
</gene>
<accession>A0A811K2X2</accession>
<dbReference type="Gene3D" id="2.60.40.790">
    <property type="match status" value="1"/>
</dbReference>
<dbReference type="EMBL" id="CAJFCW020000002">
    <property type="protein sequence ID" value="CAG9090562.1"/>
    <property type="molecule type" value="Genomic_DNA"/>
</dbReference>
<reference evidence="4" key="1">
    <citation type="submission" date="2020-09" db="EMBL/GenBank/DDBJ databases">
        <authorList>
            <person name="Kikuchi T."/>
        </authorList>
    </citation>
    <scope>NUCLEOTIDE SEQUENCE</scope>
    <source>
        <strain evidence="4">SH1</strain>
    </source>
</reference>
<evidence type="ECO:0000259" key="3">
    <source>
        <dbReference type="PROSITE" id="PS01031"/>
    </source>
</evidence>
<dbReference type="GO" id="GO:0009408">
    <property type="term" value="P:response to heat"/>
    <property type="evidence" value="ECO:0007669"/>
    <property type="project" value="TreeGrafter"/>
</dbReference>
<name>A0A811K2X2_9BILA</name>
<dbReference type="AlphaFoldDB" id="A0A811K2X2"/>
<dbReference type="PANTHER" id="PTHR45640:SF26">
    <property type="entry name" value="RE23625P"/>
    <property type="match status" value="1"/>
</dbReference>
<dbReference type="InterPro" id="IPR008978">
    <property type="entry name" value="HSP20-like_chaperone"/>
</dbReference>
<dbReference type="PANTHER" id="PTHR45640">
    <property type="entry name" value="HEAT SHOCK PROTEIN HSP-12.2-RELATED"/>
    <property type="match status" value="1"/>
</dbReference>
<dbReference type="CDD" id="cd06526">
    <property type="entry name" value="metazoan_ACD"/>
    <property type="match status" value="1"/>
</dbReference>
<dbReference type="Pfam" id="PF00011">
    <property type="entry name" value="HSP20"/>
    <property type="match status" value="1"/>
</dbReference>
<feature type="domain" description="SHSP" evidence="3">
    <location>
        <begin position="25"/>
        <end position="131"/>
    </location>
</feature>